<dbReference type="PANTHER" id="PTHR30511:SF3">
    <property type="entry name" value="LYSINE RACEMASE"/>
    <property type="match status" value="1"/>
</dbReference>
<dbReference type="SUPFAM" id="SSF51419">
    <property type="entry name" value="PLP-binding barrel"/>
    <property type="match status" value="1"/>
</dbReference>
<dbReference type="GO" id="GO:0005829">
    <property type="term" value="C:cytosol"/>
    <property type="evidence" value="ECO:0007669"/>
    <property type="project" value="TreeGrafter"/>
</dbReference>
<evidence type="ECO:0000256" key="1">
    <source>
        <dbReference type="ARBA" id="ARBA00001933"/>
    </source>
</evidence>
<protein>
    <submittedName>
        <fullName evidence="5">Predicted amino acid racemase</fullName>
    </submittedName>
</protein>
<dbReference type="InterPro" id="IPR000821">
    <property type="entry name" value="Ala_racemase"/>
</dbReference>
<dbReference type="PANTHER" id="PTHR30511">
    <property type="entry name" value="ALANINE RACEMASE"/>
    <property type="match status" value="1"/>
</dbReference>
<dbReference type="InterPro" id="IPR001608">
    <property type="entry name" value="Ala_racemase_N"/>
</dbReference>
<name>A0A1M5ZEH1_9FIRM</name>
<comment type="cofactor">
    <cofactor evidence="1">
        <name>pyridoxal 5'-phosphate</name>
        <dbReference type="ChEBI" id="CHEBI:597326"/>
    </cofactor>
</comment>
<accession>A0A1M5ZEH1</accession>
<dbReference type="AlphaFoldDB" id="A0A1M5ZEH1"/>
<keyword evidence="3" id="KW-0413">Isomerase</keyword>
<dbReference type="Pfam" id="PF01168">
    <property type="entry name" value="Ala_racemase_N"/>
    <property type="match status" value="1"/>
</dbReference>
<keyword evidence="2" id="KW-0663">Pyridoxal phosphate</keyword>
<sequence>MKHMPCLEINLTKIEENARRTVEKCAGMDIEVLGVTKGFAALPRIVKAMQLGGITKLADSRLEHVIALRKQHFSQSITLLRIPQLSSIDDVLTYTDCSINSEYEVIKALSEKAVTKGIHHDIILMIDVGDLREGVLPEEAADMAVKVAGLPGVIIRGIGTNMGCYGGILPTIRNLNLLLETKREIEEKTGIVIDIVSGGGTSSLKLVESGDMPAGVNQLRVGEGILLGTDTTHDREIPWLHQDAFLLRTEVIEVKTKPSVPIGETGKDAFGNTPVFVDKGLCDRAILALGKQDVNLEGLIPADPNISILGGSSDHLIIDVTNAEDRVKVGDLVTFRLNYQGLLTSSNSKYIKKVYVK</sequence>
<feature type="domain" description="Alanine racemase N-terminal" evidence="4">
    <location>
        <begin position="9"/>
        <end position="225"/>
    </location>
</feature>
<reference evidence="5 6" key="1">
    <citation type="submission" date="2016-11" db="EMBL/GenBank/DDBJ databases">
        <authorList>
            <person name="Jaros S."/>
            <person name="Januszkiewicz K."/>
            <person name="Wedrychowicz H."/>
        </authorList>
    </citation>
    <scope>NUCLEOTIDE SEQUENCE [LARGE SCALE GENOMIC DNA]</scope>
    <source>
        <strain evidence="5 6">DSM 10068</strain>
    </source>
</reference>
<gene>
    <name evidence="5" type="ORF">SAMN02745823_03594</name>
</gene>
<evidence type="ECO:0000256" key="3">
    <source>
        <dbReference type="ARBA" id="ARBA00023235"/>
    </source>
</evidence>
<dbReference type="Gene3D" id="3.20.20.10">
    <property type="entry name" value="Alanine racemase"/>
    <property type="match status" value="1"/>
</dbReference>
<dbReference type="InterPro" id="IPR029066">
    <property type="entry name" value="PLP-binding_barrel"/>
</dbReference>
<dbReference type="EMBL" id="FQXV01000018">
    <property type="protein sequence ID" value="SHI22559.1"/>
    <property type="molecule type" value="Genomic_DNA"/>
</dbReference>
<dbReference type="STRING" id="1123282.SAMN02745823_03594"/>
<proteinExistence type="predicted"/>
<evidence type="ECO:0000256" key="2">
    <source>
        <dbReference type="ARBA" id="ARBA00022898"/>
    </source>
</evidence>
<evidence type="ECO:0000313" key="6">
    <source>
        <dbReference type="Proteomes" id="UP000183995"/>
    </source>
</evidence>
<dbReference type="RefSeq" id="WP_073082390.1">
    <property type="nucleotide sequence ID" value="NZ_FQXV01000018.1"/>
</dbReference>
<dbReference type="GO" id="GO:0008784">
    <property type="term" value="F:alanine racemase activity"/>
    <property type="evidence" value="ECO:0007669"/>
    <property type="project" value="TreeGrafter"/>
</dbReference>
<organism evidence="5 6">
    <name type="scientific">Sporobacter termitidis DSM 10068</name>
    <dbReference type="NCBI Taxonomy" id="1123282"/>
    <lineage>
        <taxon>Bacteria</taxon>
        <taxon>Bacillati</taxon>
        <taxon>Bacillota</taxon>
        <taxon>Clostridia</taxon>
        <taxon>Eubacteriales</taxon>
        <taxon>Oscillospiraceae</taxon>
        <taxon>Sporobacter</taxon>
    </lineage>
</organism>
<keyword evidence="6" id="KW-1185">Reference proteome</keyword>
<dbReference type="Proteomes" id="UP000183995">
    <property type="component" value="Unassembled WGS sequence"/>
</dbReference>
<evidence type="ECO:0000259" key="4">
    <source>
        <dbReference type="Pfam" id="PF01168"/>
    </source>
</evidence>
<dbReference type="OrthoDB" id="504078at2"/>
<dbReference type="CDD" id="cd06815">
    <property type="entry name" value="PLPDE_III_AR_like_1"/>
    <property type="match status" value="1"/>
</dbReference>
<dbReference type="GO" id="GO:0030170">
    <property type="term" value="F:pyridoxal phosphate binding"/>
    <property type="evidence" value="ECO:0007669"/>
    <property type="project" value="TreeGrafter"/>
</dbReference>
<evidence type="ECO:0000313" key="5">
    <source>
        <dbReference type="EMBL" id="SHI22559.1"/>
    </source>
</evidence>